<evidence type="ECO:0000256" key="6">
    <source>
        <dbReference type="ARBA" id="ARBA00022989"/>
    </source>
</evidence>
<comment type="caution">
    <text evidence="11">The sequence shown here is derived from an EMBL/GenBank/DDBJ whole genome shotgun (WGS) entry which is preliminary data.</text>
</comment>
<evidence type="ECO:0000313" key="12">
    <source>
        <dbReference type="Proteomes" id="UP000469890"/>
    </source>
</evidence>
<keyword evidence="5" id="KW-0862">Zinc</keyword>
<evidence type="ECO:0000259" key="10">
    <source>
        <dbReference type="PROSITE" id="PS51292"/>
    </source>
</evidence>
<keyword evidence="6 9" id="KW-1133">Transmembrane helix</keyword>
<keyword evidence="7 9" id="KW-0472">Membrane</keyword>
<dbReference type="InterPro" id="IPR013083">
    <property type="entry name" value="Znf_RING/FYVE/PHD"/>
</dbReference>
<evidence type="ECO:0000313" key="11">
    <source>
        <dbReference type="EMBL" id="KAF1804558.1"/>
    </source>
</evidence>
<evidence type="ECO:0000256" key="3">
    <source>
        <dbReference type="ARBA" id="ARBA00022723"/>
    </source>
</evidence>
<keyword evidence="4" id="KW-0863">Zinc-finger</keyword>
<reference evidence="11 12" key="1">
    <citation type="submission" date="2019-09" db="EMBL/GenBank/DDBJ databases">
        <authorList>
            <consortium name="DOE Joint Genome Institute"/>
            <person name="Mondo S.J."/>
            <person name="Navarro-Mendoza M.I."/>
            <person name="Perez-Arques C."/>
            <person name="Panchal S."/>
            <person name="Nicolas F.E."/>
            <person name="Ganguly P."/>
            <person name="Pangilinan J."/>
            <person name="Grigoriev I."/>
            <person name="Heitman J."/>
            <person name="Sanya K."/>
            <person name="Garre V."/>
        </authorList>
    </citation>
    <scope>NUCLEOTIDE SEQUENCE [LARGE SCALE GENOMIC DNA]</scope>
    <source>
        <strain evidence="11 12">MU402</strain>
    </source>
</reference>
<evidence type="ECO:0000256" key="9">
    <source>
        <dbReference type="SAM" id="Phobius"/>
    </source>
</evidence>
<dbReference type="Pfam" id="PF12906">
    <property type="entry name" value="RINGv"/>
    <property type="match status" value="1"/>
</dbReference>
<protein>
    <recommendedName>
        <fullName evidence="10">RING-CH-type domain-containing protein</fullName>
    </recommendedName>
</protein>
<evidence type="ECO:0000256" key="1">
    <source>
        <dbReference type="ARBA" id="ARBA00004141"/>
    </source>
</evidence>
<feature type="compositionally biased region" description="Basic and acidic residues" evidence="8">
    <location>
        <begin position="321"/>
        <end position="332"/>
    </location>
</feature>
<keyword evidence="3" id="KW-0479">Metal-binding</keyword>
<dbReference type="SUPFAM" id="SSF57850">
    <property type="entry name" value="RING/U-box"/>
    <property type="match status" value="1"/>
</dbReference>
<gene>
    <name evidence="11" type="ORF">FB192DRAFT_1048385</name>
</gene>
<keyword evidence="2 9" id="KW-0812">Transmembrane</keyword>
<feature type="region of interest" description="Disordered" evidence="8">
    <location>
        <begin position="311"/>
        <end position="332"/>
    </location>
</feature>
<feature type="compositionally biased region" description="Low complexity" evidence="8">
    <location>
        <begin position="57"/>
        <end position="77"/>
    </location>
</feature>
<organism evidence="11 12">
    <name type="scientific">Mucor circinelloides f. lusitanicus</name>
    <name type="common">Mucor racemosus var. lusitanicus</name>
    <dbReference type="NCBI Taxonomy" id="29924"/>
    <lineage>
        <taxon>Eukaryota</taxon>
        <taxon>Fungi</taxon>
        <taxon>Fungi incertae sedis</taxon>
        <taxon>Mucoromycota</taxon>
        <taxon>Mucoromycotina</taxon>
        <taxon>Mucoromycetes</taxon>
        <taxon>Mucorales</taxon>
        <taxon>Mucorineae</taxon>
        <taxon>Mucoraceae</taxon>
        <taxon>Mucor</taxon>
    </lineage>
</organism>
<feature type="transmembrane region" description="Helical" evidence="9">
    <location>
        <begin position="385"/>
        <end position="406"/>
    </location>
</feature>
<evidence type="ECO:0000256" key="8">
    <source>
        <dbReference type="SAM" id="MobiDB-lite"/>
    </source>
</evidence>
<evidence type="ECO:0000256" key="7">
    <source>
        <dbReference type="ARBA" id="ARBA00023136"/>
    </source>
</evidence>
<dbReference type="PANTHER" id="PTHR46283">
    <property type="entry name" value="E3 UBIQUITIN-PROTEIN LIGASE MARCH5"/>
    <property type="match status" value="1"/>
</dbReference>
<feature type="region of interest" description="Disordered" evidence="8">
    <location>
        <begin position="24"/>
        <end position="88"/>
    </location>
</feature>
<dbReference type="GO" id="GO:0016020">
    <property type="term" value="C:membrane"/>
    <property type="evidence" value="ECO:0007669"/>
    <property type="project" value="UniProtKB-SubCell"/>
</dbReference>
<name>A0A8H4F5Q1_MUCCL</name>
<evidence type="ECO:0000256" key="5">
    <source>
        <dbReference type="ARBA" id="ARBA00022833"/>
    </source>
</evidence>
<dbReference type="GO" id="GO:0008270">
    <property type="term" value="F:zinc ion binding"/>
    <property type="evidence" value="ECO:0007669"/>
    <property type="project" value="UniProtKB-KW"/>
</dbReference>
<accession>A0A8H4F5Q1</accession>
<proteinExistence type="predicted"/>
<dbReference type="Proteomes" id="UP000469890">
    <property type="component" value="Unassembled WGS sequence"/>
</dbReference>
<evidence type="ECO:0000256" key="4">
    <source>
        <dbReference type="ARBA" id="ARBA00022771"/>
    </source>
</evidence>
<feature type="domain" description="RING-CH-type" evidence="10">
    <location>
        <begin position="90"/>
        <end position="155"/>
    </location>
</feature>
<evidence type="ECO:0000256" key="2">
    <source>
        <dbReference type="ARBA" id="ARBA00022692"/>
    </source>
</evidence>
<sequence length="435" mass="48303">MSHFRLPRTTRPIDQELPNTIVLNNDILDPSDPMLNSQTTSRSSSFISTSGRHNNDDSNSSSSSSSVVSSADSSDSSTILAPRQPTRATATSSDERRCWICFGDSSDSQGKWVKPCKCSLEAHQTCLLDWIAENQKASPTKKVNCPQCATPYYLAQNNNITLALLTVVDSLVRTSAPYITVLGLGCSLLITCTTYGAFSVMTLFGQRDGERLIGNPNNWSYKTWIGLPLIPVILISTKTRWGDAILPVAAVSVLRATGNNPLNIRLTWPVSPALTITLMPWIRLFYKNAYRFAQRYLTKNLSLQDASMLSSSATPNTSSRPHRESSSNDISERERNLELDMINGRGTSSIGLSLLGALLLPAISSCMGGILNRSKWIRVNFPEPFQRNVLGGCVFVVAKDIGNLIYKYERIRQYRSRRVKSYEEVIKATSRRRHH</sequence>
<dbReference type="InterPro" id="IPR011016">
    <property type="entry name" value="Znf_RING-CH"/>
</dbReference>
<dbReference type="SMART" id="SM00744">
    <property type="entry name" value="RINGv"/>
    <property type="match status" value="1"/>
</dbReference>
<comment type="subcellular location">
    <subcellularLocation>
        <location evidence="1">Membrane</location>
        <topology evidence="1">Multi-pass membrane protein</topology>
    </subcellularLocation>
</comment>
<dbReference type="EMBL" id="JAAECE010000002">
    <property type="protein sequence ID" value="KAF1804558.1"/>
    <property type="molecule type" value="Genomic_DNA"/>
</dbReference>
<dbReference type="Gene3D" id="3.30.40.10">
    <property type="entry name" value="Zinc/RING finger domain, C3HC4 (zinc finger)"/>
    <property type="match status" value="1"/>
</dbReference>
<dbReference type="AlphaFoldDB" id="A0A8H4F5Q1"/>
<feature type="compositionally biased region" description="Low complexity" evidence="8">
    <location>
        <begin position="37"/>
        <end position="50"/>
    </location>
</feature>
<feature type="transmembrane region" description="Helical" evidence="9">
    <location>
        <begin position="350"/>
        <end position="370"/>
    </location>
</feature>
<feature type="transmembrane region" description="Helical" evidence="9">
    <location>
        <begin position="178"/>
        <end position="198"/>
    </location>
</feature>
<dbReference type="PROSITE" id="PS51292">
    <property type="entry name" value="ZF_RING_CH"/>
    <property type="match status" value="1"/>
</dbReference>
<feature type="transmembrane region" description="Helical" evidence="9">
    <location>
        <begin position="266"/>
        <end position="286"/>
    </location>
</feature>